<dbReference type="AlphaFoldDB" id="A0A5J5K6R8"/>
<sequence>MSLAPERRALGNRPSLFDHASRLHALTPDAPLPDGGRPYPDDADHRGPRPSGGSFSVEQARAALAAVLRARFDDPGRSLDELHEDLRALDVPSWAIRPDVLDGLPWLATEPARETGLWLARHAKDRRPALTGLCLLAGRARPEDVPLVRTLGLLRCLGPVAVDVLETIPGSAGALVWLAERSAQLTLSRAIEAMCRAEDPVAVAWLLRHATDPGPTAGGHAQRVAQAVRLADVLEDGEADGGVVLLAGRLLQAMAGEDFSALCDYDDACRALAAFAVRAGAVPPVLDSLASAVALAEDLTSGHAACLPWRPGVRETTLERLRRLLTSARAAEALAEAARSPDPVTRRRAAWARRAIAALPVVSRFPSRLPEDGRDRLAIHVVVSDPALPGRVETRPLVNGRPVVARAFRKGRPHPPEHVLSDLAASGEPREVRLAEAYCTEGCCGALYVTVVRDGDTVVWRGRRDPDTTAVGLEPFRFAAGPYDEVVARAVDDHGWEWPARTVAREVRRSLREDPGLLAAWECEAGFVYAEADRQDETHVVFWHPREPSSDGEDRPDDEPWVQLQWTVPIDDTDPGGQAARVLDWLRHNDPKSHAEVVGGSRELVERLGLPWPHWGDDYEE</sequence>
<keyword evidence="3" id="KW-1185">Reference proteome</keyword>
<reference evidence="2 3" key="1">
    <citation type="submission" date="2019-09" db="EMBL/GenBank/DDBJ databases">
        <title>Screening of Novel Bioactive Compounds from Soil-Associated.</title>
        <authorList>
            <person name="Gong X."/>
        </authorList>
    </citation>
    <scope>NUCLEOTIDE SEQUENCE [LARGE SCALE GENOMIC DNA]</scope>
    <source>
        <strain evidence="2 3">Gxj-6</strain>
    </source>
</reference>
<evidence type="ECO:0000313" key="3">
    <source>
        <dbReference type="Proteomes" id="UP000327011"/>
    </source>
</evidence>
<dbReference type="Proteomes" id="UP000327011">
    <property type="component" value="Unassembled WGS sequence"/>
</dbReference>
<feature type="region of interest" description="Disordered" evidence="1">
    <location>
        <begin position="1"/>
        <end position="55"/>
    </location>
</feature>
<protein>
    <submittedName>
        <fullName evidence="2">Uncharacterized protein</fullName>
    </submittedName>
</protein>
<dbReference type="RefSeq" id="WP_150931452.1">
    <property type="nucleotide sequence ID" value="NZ_VYTZ01000002.1"/>
</dbReference>
<evidence type="ECO:0000313" key="2">
    <source>
        <dbReference type="EMBL" id="KAA9380445.1"/>
    </source>
</evidence>
<evidence type="ECO:0000256" key="1">
    <source>
        <dbReference type="SAM" id="MobiDB-lite"/>
    </source>
</evidence>
<gene>
    <name evidence="2" type="ORF">F5972_04615</name>
</gene>
<name>A0A5J5K6R8_9ACTN</name>
<dbReference type="EMBL" id="VYTZ01000002">
    <property type="protein sequence ID" value="KAA9380445.1"/>
    <property type="molecule type" value="Genomic_DNA"/>
</dbReference>
<proteinExistence type="predicted"/>
<accession>A0A5J5K6R8</accession>
<comment type="caution">
    <text evidence="2">The sequence shown here is derived from an EMBL/GenBank/DDBJ whole genome shotgun (WGS) entry which is preliminary data.</text>
</comment>
<organism evidence="2 3">
    <name type="scientific">Microbispora cellulosiformans</name>
    <dbReference type="NCBI Taxonomy" id="2614688"/>
    <lineage>
        <taxon>Bacteria</taxon>
        <taxon>Bacillati</taxon>
        <taxon>Actinomycetota</taxon>
        <taxon>Actinomycetes</taxon>
        <taxon>Streptosporangiales</taxon>
        <taxon>Streptosporangiaceae</taxon>
        <taxon>Microbispora</taxon>
    </lineage>
</organism>